<keyword evidence="3" id="KW-1185">Reference proteome</keyword>
<dbReference type="EMBL" id="CAFB01000058">
    <property type="protein sequence ID" value="CCD30078.1"/>
    <property type="molecule type" value="Genomic_DNA"/>
</dbReference>
<gene>
    <name evidence="2" type="ORF">CAGGBEG34_30042</name>
</gene>
<dbReference type="RefSeq" id="WP_006683155.1">
    <property type="nucleotide sequence ID" value="NZ_CAFB01000058.1"/>
</dbReference>
<dbReference type="eggNOG" id="COG5377">
    <property type="taxonomic scope" value="Bacteria"/>
</dbReference>
<dbReference type="InterPro" id="IPR011604">
    <property type="entry name" value="PDDEXK-like_dom_sf"/>
</dbReference>
<dbReference type="OrthoDB" id="9135654at2"/>
<keyword evidence="2" id="KW-0378">Hydrolase</keyword>
<dbReference type="PANTHER" id="PTHR46609">
    <property type="entry name" value="EXONUCLEASE, PHAGE-TYPE/RECB, C-TERMINAL DOMAIN-CONTAINING PROTEIN"/>
    <property type="match status" value="1"/>
</dbReference>
<dbReference type="NCBIfam" id="TIGR03033">
    <property type="entry name" value="phage_rel_nuc"/>
    <property type="match status" value="1"/>
</dbReference>
<dbReference type="InterPro" id="IPR011335">
    <property type="entry name" value="Restrct_endonuc-II-like"/>
</dbReference>
<dbReference type="GO" id="GO:0004519">
    <property type="term" value="F:endonuclease activity"/>
    <property type="evidence" value="ECO:0007669"/>
    <property type="project" value="UniProtKB-KW"/>
</dbReference>
<reference evidence="2 3" key="1">
    <citation type="submission" date="2011-08" db="EMBL/GenBank/DDBJ databases">
        <title>The genome of the obligate endobacterium of an arbuscular mycorrhizal fungus reveals an interphylum network of nutritional interactions.</title>
        <authorList>
            <person name="Ghignone S."/>
            <person name="Salvioli A."/>
            <person name="Anca I."/>
            <person name="Lumini E."/>
            <person name="Ortu G."/>
            <person name="Petiti L."/>
            <person name="Cruveiller S."/>
            <person name="Bianciotto V."/>
            <person name="Piffanelli P."/>
            <person name="Lanfranco L."/>
            <person name="Bonfante P."/>
        </authorList>
    </citation>
    <scope>NUCLEOTIDE SEQUENCE [LARGE SCALE GENOMIC DNA]</scope>
    <source>
        <strain evidence="2 3">BEG34</strain>
    </source>
</reference>
<accession>G2JBC4</accession>
<evidence type="ECO:0000313" key="2">
    <source>
        <dbReference type="EMBL" id="CCD30078.1"/>
    </source>
</evidence>
<evidence type="ECO:0000313" key="3">
    <source>
        <dbReference type="Proteomes" id="UP000054051"/>
    </source>
</evidence>
<keyword evidence="2" id="KW-0255">Endonuclease</keyword>
<dbReference type="InterPro" id="IPR017482">
    <property type="entry name" value="Lambda-type_endonuclease"/>
</dbReference>
<organism evidence="2 3">
    <name type="scientific">Candidatus Glomeribacter gigasporarum BEG34</name>
    <dbReference type="NCBI Taxonomy" id="1070319"/>
    <lineage>
        <taxon>Bacteria</taxon>
        <taxon>Pseudomonadati</taxon>
        <taxon>Pseudomonadota</taxon>
        <taxon>Betaproteobacteria</taxon>
        <taxon>Burkholderiales</taxon>
        <taxon>Burkholderiaceae</taxon>
        <taxon>Candidatus Glomeribacter</taxon>
    </lineage>
</organism>
<dbReference type="InterPro" id="IPR051703">
    <property type="entry name" value="NF-kappa-B_Signaling_Reg"/>
</dbReference>
<dbReference type="PANTHER" id="PTHR46609:SF6">
    <property type="entry name" value="EXONUCLEASE, PHAGE-TYPE_RECB, C-TERMINAL DOMAIN-CONTAINING PROTEIN-RELATED"/>
    <property type="match status" value="1"/>
</dbReference>
<feature type="domain" description="YqaJ viral recombinase" evidence="1">
    <location>
        <begin position="13"/>
        <end position="148"/>
    </location>
</feature>
<dbReference type="Gene3D" id="3.90.320.10">
    <property type="match status" value="1"/>
</dbReference>
<name>G2JBC4_9BURK</name>
<dbReference type="AlphaFoldDB" id="G2JBC4"/>
<comment type="caution">
    <text evidence="2">The sequence shown here is derived from an EMBL/GenBank/DDBJ whole genome shotgun (WGS) entry which is preliminary data.</text>
</comment>
<dbReference type="SUPFAM" id="SSF52980">
    <property type="entry name" value="Restriction endonuclease-like"/>
    <property type="match status" value="1"/>
</dbReference>
<evidence type="ECO:0000259" key="1">
    <source>
        <dbReference type="Pfam" id="PF09588"/>
    </source>
</evidence>
<proteinExistence type="predicted"/>
<dbReference type="Proteomes" id="UP000054051">
    <property type="component" value="Unassembled WGS sequence"/>
</dbReference>
<dbReference type="InterPro" id="IPR019080">
    <property type="entry name" value="YqaJ_viral_recombinase"/>
</dbReference>
<keyword evidence="2" id="KW-0540">Nuclease</keyword>
<dbReference type="Pfam" id="PF09588">
    <property type="entry name" value="YqaJ"/>
    <property type="match status" value="1"/>
</dbReference>
<sequence>MKIIDIAQRSNAWHVWRRRGVTASDAAVLLGRSPYKTLWRLWAEKTGIAVEEDVSRNPFVQYGLCNEDIARQAFEARHGEILLPVCVEDEALPLMRASLDGHLANQAPVELKCPGSKVWEAVRAKGAESETFRLCYPQVQHQILVTGADDGYLVFWHQGEIQEFQIPRDGPLIRSLIEKAMDFWKRVESKQEPAKDPERDVFTPKEGEQVAQWAEAAERYQILNAQITALKERLEGLKAEQGRHRDTLKCLMGPYLRAQCGGIRVARYAVAGNIQYERLLQDKLPALPQEEIERYRDAPSERCCVRVIAPKQQNTAWR</sequence>
<protein>
    <submittedName>
        <fullName evidence="2">Putative phage-type endonuclease</fullName>
    </submittedName>
</protein>
<dbReference type="STRING" id="1070319.CAGGBEG34_30042"/>